<gene>
    <name evidence="7" type="ORF">HNR15_001969</name>
</gene>
<evidence type="ECO:0000313" key="7">
    <source>
        <dbReference type="EMBL" id="NYJ75006.1"/>
    </source>
</evidence>
<protein>
    <submittedName>
        <fullName evidence="7">4-hydroxymandelate oxidase</fullName>
        <ecNumber evidence="7">1.1.3.46</ecNumber>
    </submittedName>
</protein>
<keyword evidence="2 7" id="KW-0560">Oxidoreductase</keyword>
<dbReference type="PANTHER" id="PTHR10578:SF143">
    <property type="entry name" value="FMN-DEPENDENT ALPHA-HYDROXY ACID DEHYDROGENASE PB1A11.03"/>
    <property type="match status" value="1"/>
</dbReference>
<accession>A0A853DBQ3</accession>
<dbReference type="PANTHER" id="PTHR10578">
    <property type="entry name" value="S -2-HYDROXY-ACID OXIDASE-RELATED"/>
    <property type="match status" value="1"/>
</dbReference>
<feature type="binding site" evidence="5">
    <location>
        <position position="23"/>
    </location>
    <ligand>
        <name>glyoxylate</name>
        <dbReference type="ChEBI" id="CHEBI:36655"/>
    </ligand>
</feature>
<organism evidence="7 8">
    <name type="scientific">Allobranchiibius huperziae</name>
    <dbReference type="NCBI Taxonomy" id="1874116"/>
    <lineage>
        <taxon>Bacteria</taxon>
        <taxon>Bacillati</taxon>
        <taxon>Actinomycetota</taxon>
        <taxon>Actinomycetes</taxon>
        <taxon>Micrococcales</taxon>
        <taxon>Dermacoccaceae</taxon>
        <taxon>Allobranchiibius</taxon>
    </lineage>
</organism>
<dbReference type="AlphaFoldDB" id="A0A853DBQ3"/>
<feature type="binding site" evidence="5">
    <location>
        <begin position="278"/>
        <end position="282"/>
    </location>
    <ligand>
        <name>FMN</name>
        <dbReference type="ChEBI" id="CHEBI:58210"/>
    </ligand>
</feature>
<evidence type="ECO:0000256" key="1">
    <source>
        <dbReference type="ARBA" id="ARBA00001917"/>
    </source>
</evidence>
<dbReference type="PROSITE" id="PS51349">
    <property type="entry name" value="FMN_HYDROXY_ACID_DH_2"/>
    <property type="match status" value="1"/>
</dbReference>
<dbReference type="InterPro" id="IPR000262">
    <property type="entry name" value="FMN-dep_DH"/>
</dbReference>
<dbReference type="Proteomes" id="UP000571817">
    <property type="component" value="Unassembled WGS sequence"/>
</dbReference>
<feature type="binding site" evidence="5">
    <location>
        <position position="247"/>
    </location>
    <ligand>
        <name>glyoxylate</name>
        <dbReference type="ChEBI" id="CHEBI:36655"/>
    </ligand>
</feature>
<keyword evidence="8" id="KW-1185">Reference proteome</keyword>
<dbReference type="InterPro" id="IPR037396">
    <property type="entry name" value="FMN_HAD"/>
</dbReference>
<feature type="binding site" evidence="5">
    <location>
        <position position="126"/>
    </location>
    <ligand>
        <name>FMN</name>
        <dbReference type="ChEBI" id="CHEBI:58210"/>
    </ligand>
</feature>
<dbReference type="RefSeq" id="WP_179481335.1">
    <property type="nucleotide sequence ID" value="NZ_JACCFW010000001.1"/>
</dbReference>
<dbReference type="Pfam" id="PF01070">
    <property type="entry name" value="FMN_dh"/>
    <property type="match status" value="1"/>
</dbReference>
<dbReference type="PIRSF" id="PIRSF000138">
    <property type="entry name" value="Al-hdrx_acd_dh"/>
    <property type="match status" value="1"/>
</dbReference>
<dbReference type="Gene3D" id="3.20.20.70">
    <property type="entry name" value="Aldolase class I"/>
    <property type="match status" value="1"/>
</dbReference>
<feature type="binding site" evidence="5">
    <location>
        <position position="154"/>
    </location>
    <ligand>
        <name>FMN</name>
        <dbReference type="ChEBI" id="CHEBI:58210"/>
    </ligand>
</feature>
<dbReference type="GO" id="GO:0016491">
    <property type="term" value="F:oxidoreductase activity"/>
    <property type="evidence" value="ECO:0007669"/>
    <property type="project" value="UniProtKB-KW"/>
</dbReference>
<feature type="binding site" evidence="5">
    <location>
        <position position="245"/>
    </location>
    <ligand>
        <name>FMN</name>
        <dbReference type="ChEBI" id="CHEBI:58210"/>
    </ligand>
</feature>
<evidence type="ECO:0000256" key="4">
    <source>
        <dbReference type="PIRSR" id="PIRSR000138-1"/>
    </source>
</evidence>
<comment type="cofactor">
    <cofactor evidence="1">
        <name>FMN</name>
        <dbReference type="ChEBI" id="CHEBI:58210"/>
    </cofactor>
</comment>
<feature type="binding site" evidence="5">
    <location>
        <position position="223"/>
    </location>
    <ligand>
        <name>FMN</name>
        <dbReference type="ChEBI" id="CHEBI:58210"/>
    </ligand>
</feature>
<dbReference type="CDD" id="cd02809">
    <property type="entry name" value="alpha_hydroxyacid_oxid_FMN"/>
    <property type="match status" value="1"/>
</dbReference>
<dbReference type="EC" id="1.1.3.46" evidence="7"/>
<dbReference type="InterPro" id="IPR013785">
    <property type="entry name" value="Aldolase_TIM"/>
</dbReference>
<evidence type="ECO:0000313" key="8">
    <source>
        <dbReference type="Proteomes" id="UP000571817"/>
    </source>
</evidence>
<evidence type="ECO:0000259" key="6">
    <source>
        <dbReference type="PROSITE" id="PS51349"/>
    </source>
</evidence>
<feature type="active site" description="Proton acceptor" evidence="4">
    <location>
        <position position="247"/>
    </location>
</feature>
<feature type="binding site" evidence="5">
    <location>
        <begin position="301"/>
        <end position="302"/>
    </location>
    <ligand>
        <name>FMN</name>
        <dbReference type="ChEBI" id="CHEBI:58210"/>
    </ligand>
</feature>
<feature type="binding site" evidence="5">
    <location>
        <begin position="75"/>
        <end position="77"/>
    </location>
    <ligand>
        <name>FMN</name>
        <dbReference type="ChEBI" id="CHEBI:58210"/>
    </ligand>
</feature>
<sequence>MRETLHELEGTARERLDPDVWHYIARGAGDDQSAREAEPAWNLWRLRPRVLRDVSSVHTSCAVFGDWESPIGVAPTAYHRLVHPEGEAATARGAAASGAPFVLSSRSTVPLEQVAEQLGARPWWFQVYLMRERGVSDALALRAAAAGATALVLTGDTPYLGYRPTAGRARPVPLDDELALIGVRQHLPTDVQDPWSLIDQTPRQTLADIERLADLTGLPVIVKGVLRGDDALACVQAGAAGVWVSSHGGRQLDGAVPTAYALAEVVDAVGDRTTVLADGGVRCGRDALVAQALGASAVFVGRPAVWALAAGGAEGVAQLLTGLREELGHLMGLAGATGLEQLDPSLVTRVPLRFDPR</sequence>
<evidence type="ECO:0000256" key="3">
    <source>
        <dbReference type="ARBA" id="ARBA00024042"/>
    </source>
</evidence>
<proteinExistence type="inferred from homology"/>
<evidence type="ECO:0000256" key="2">
    <source>
        <dbReference type="ARBA" id="ARBA00023002"/>
    </source>
</evidence>
<dbReference type="SUPFAM" id="SSF51395">
    <property type="entry name" value="FMN-linked oxidoreductases"/>
    <property type="match status" value="1"/>
</dbReference>
<feature type="binding site" evidence="5">
    <location>
        <position position="163"/>
    </location>
    <ligand>
        <name>glyoxylate</name>
        <dbReference type="ChEBI" id="CHEBI:36655"/>
    </ligand>
</feature>
<feature type="binding site" evidence="5">
    <location>
        <position position="128"/>
    </location>
    <ligand>
        <name>glyoxylate</name>
        <dbReference type="ChEBI" id="CHEBI:36655"/>
    </ligand>
</feature>
<keyword evidence="5" id="KW-0288">FMN</keyword>
<dbReference type="InterPro" id="IPR012133">
    <property type="entry name" value="Alpha-hydoxy_acid_DH_FMN"/>
</dbReference>
<dbReference type="EMBL" id="JACCFW010000001">
    <property type="protein sequence ID" value="NYJ75006.1"/>
    <property type="molecule type" value="Genomic_DNA"/>
</dbReference>
<feature type="binding site" evidence="5">
    <location>
        <position position="104"/>
    </location>
    <ligand>
        <name>FMN</name>
        <dbReference type="ChEBI" id="CHEBI:58210"/>
    </ligand>
</feature>
<name>A0A853DBQ3_9MICO</name>
<evidence type="ECO:0000256" key="5">
    <source>
        <dbReference type="PIRSR" id="PIRSR000138-2"/>
    </source>
</evidence>
<comment type="similarity">
    <text evidence="3">Belongs to the FMN-dependent alpha-hydroxy acid dehydrogenase family.</text>
</comment>
<feature type="domain" description="FMN hydroxy acid dehydrogenase" evidence="6">
    <location>
        <begin position="1"/>
        <end position="352"/>
    </location>
</feature>
<dbReference type="GO" id="GO:0010181">
    <property type="term" value="F:FMN binding"/>
    <property type="evidence" value="ECO:0007669"/>
    <property type="project" value="InterPro"/>
</dbReference>
<feature type="binding site" evidence="5">
    <location>
        <position position="250"/>
    </location>
    <ligand>
        <name>glyoxylate</name>
        <dbReference type="ChEBI" id="CHEBI:36655"/>
    </ligand>
</feature>
<reference evidence="7 8" key="1">
    <citation type="submission" date="2020-07" db="EMBL/GenBank/DDBJ databases">
        <title>Sequencing the genomes of 1000 actinobacteria strains.</title>
        <authorList>
            <person name="Klenk H.-P."/>
        </authorList>
    </citation>
    <scope>NUCLEOTIDE SEQUENCE [LARGE SCALE GENOMIC DNA]</scope>
    <source>
        <strain evidence="7 8">DSM 29531</strain>
    </source>
</reference>
<keyword evidence="5" id="KW-0285">Flavoprotein</keyword>
<comment type="caution">
    <text evidence="7">The sequence shown here is derived from an EMBL/GenBank/DDBJ whole genome shotgun (WGS) entry which is preliminary data.</text>
</comment>